<dbReference type="EMBL" id="CP031158">
    <property type="protein sequence ID" value="AXG98316.1"/>
    <property type="molecule type" value="Genomic_DNA"/>
</dbReference>
<evidence type="ECO:0000313" key="2">
    <source>
        <dbReference type="EMBL" id="AXG98219.1"/>
    </source>
</evidence>
<dbReference type="EMBL" id="CP031158">
    <property type="protein sequence ID" value="AXG99769.1"/>
    <property type="molecule type" value="Genomic_DNA"/>
</dbReference>
<evidence type="ECO:0000313" key="3">
    <source>
        <dbReference type="EMBL" id="AXG98233.1"/>
    </source>
</evidence>
<dbReference type="GO" id="GO:0003677">
    <property type="term" value="F:DNA binding"/>
    <property type="evidence" value="ECO:0007669"/>
    <property type="project" value="InterPro"/>
</dbReference>
<evidence type="ECO:0000259" key="1">
    <source>
        <dbReference type="Pfam" id="PF01609"/>
    </source>
</evidence>
<dbReference type="SUPFAM" id="SSF53098">
    <property type="entry name" value="Ribonuclease H-like"/>
    <property type="match status" value="1"/>
</dbReference>
<dbReference type="KEGG" id="dwu:DVJ83_03100"/>
<dbReference type="Proteomes" id="UP000253744">
    <property type="component" value="Chromosome"/>
</dbReference>
<dbReference type="EMBL" id="CP031158">
    <property type="protein sequence ID" value="AXG98233.1"/>
    <property type="molecule type" value="Genomic_DNA"/>
</dbReference>
<dbReference type="Pfam" id="PF01609">
    <property type="entry name" value="DDE_Tnp_1"/>
    <property type="match status" value="1"/>
</dbReference>
<proteinExistence type="predicted"/>
<gene>
    <name evidence="2" type="ORF">DVJ83_02540</name>
    <name evidence="3" type="ORF">DVJ83_02625</name>
    <name evidence="4" type="ORF">DVJ83_03100</name>
    <name evidence="5" type="ORF">DVJ83_08990</name>
    <name evidence="6" type="ORF">DVJ83_12260</name>
</gene>
<dbReference type="KEGG" id="dwu:DVJ83_02540"/>
<dbReference type="GO" id="GO:0006313">
    <property type="term" value="P:DNA transposition"/>
    <property type="evidence" value="ECO:0007669"/>
    <property type="project" value="InterPro"/>
</dbReference>
<reference evidence="2 7" key="1">
    <citation type="submission" date="2018-07" db="EMBL/GenBank/DDBJ databases">
        <title>Complete Genome and Methylome Analysis of Deinococcus wulumuqiensis NEB 479.</title>
        <authorList>
            <person name="Fomenkov A."/>
            <person name="Luyten Y."/>
            <person name="Vincze T."/>
            <person name="Anton B.P."/>
            <person name="Clark T."/>
            <person name="Roberts R.J."/>
            <person name="Morgan R.D."/>
        </authorList>
    </citation>
    <scope>NUCLEOTIDE SEQUENCE [LARGE SCALE GENOMIC DNA]</scope>
    <source>
        <strain evidence="2 7">NEB 479</strain>
    </source>
</reference>
<protein>
    <submittedName>
        <fullName evidence="2">IS4/IS5 family transposase</fullName>
    </submittedName>
</protein>
<feature type="domain" description="Transposase IS4-like" evidence="1">
    <location>
        <begin position="99"/>
        <end position="306"/>
    </location>
</feature>
<organism evidence="2 7">
    <name type="scientific">Deinococcus wulumuqiensis</name>
    <dbReference type="NCBI Taxonomy" id="980427"/>
    <lineage>
        <taxon>Bacteria</taxon>
        <taxon>Thermotogati</taxon>
        <taxon>Deinococcota</taxon>
        <taxon>Deinococci</taxon>
        <taxon>Deinococcales</taxon>
        <taxon>Deinococcaceae</taxon>
        <taxon>Deinococcus</taxon>
    </lineage>
</organism>
<dbReference type="KEGG" id="dwu:DVJ83_02625"/>
<dbReference type="KEGG" id="dwu:DVJ83_08990"/>
<sequence length="374" mass="42704">MTKKKNSLPDVQEFYRALEAELTPTEWRTFEGTLSMFLEGGSRKQLRQVKTCSPSTVSRLLNTVNTQPLEKARLRFQIEALRAAYNRLRGQKPWLVIRVDLTSIEKTGKSLPYTRTYNGVFGIHLVVIHVSIGKLSFPMGHAIYDPAQEETPIQLALKLIRRFHPYLWGDLPQFLVMDSGFYSADALDLLRWWGFEHISIGGRSNLLLADGRQLKEAGRGECVELAGLPGVPLYVSWVDLPRNDKMKRFYVLDTQPGTARTLTRRHKRRWLIESFFKSAKHDFGLKETRLRTETGIDNWIFLVWLSIALALYQQFRAGMTGGQRPAWCLTLREAGEEVRLVLMPHVVRRTLLAALHRLDAAEMALLSAKTGQAA</sequence>
<dbReference type="RefSeq" id="WP_114671273.1">
    <property type="nucleotide sequence ID" value="NZ_CP031158.1"/>
</dbReference>
<evidence type="ECO:0000313" key="7">
    <source>
        <dbReference type="Proteomes" id="UP000253744"/>
    </source>
</evidence>
<evidence type="ECO:0000313" key="5">
    <source>
        <dbReference type="EMBL" id="AXG99261.1"/>
    </source>
</evidence>
<dbReference type="GO" id="GO:0004803">
    <property type="term" value="F:transposase activity"/>
    <property type="evidence" value="ECO:0007669"/>
    <property type="project" value="InterPro"/>
</dbReference>
<dbReference type="KEGG" id="dwu:DVJ83_12260"/>
<dbReference type="AlphaFoldDB" id="A0A345IEU7"/>
<accession>A0A345IEU7</accession>
<evidence type="ECO:0000313" key="4">
    <source>
        <dbReference type="EMBL" id="AXG98316.1"/>
    </source>
</evidence>
<dbReference type="InterPro" id="IPR002559">
    <property type="entry name" value="Transposase_11"/>
</dbReference>
<evidence type="ECO:0000313" key="6">
    <source>
        <dbReference type="EMBL" id="AXG99769.1"/>
    </source>
</evidence>
<dbReference type="EMBL" id="CP031158">
    <property type="protein sequence ID" value="AXG99261.1"/>
    <property type="molecule type" value="Genomic_DNA"/>
</dbReference>
<dbReference type="InterPro" id="IPR012337">
    <property type="entry name" value="RNaseH-like_sf"/>
</dbReference>
<dbReference type="EMBL" id="CP031158">
    <property type="protein sequence ID" value="AXG98219.1"/>
    <property type="molecule type" value="Genomic_DNA"/>
</dbReference>
<name>A0A345IEU7_9DEIO</name>